<keyword evidence="2" id="KW-1185">Reference proteome</keyword>
<dbReference type="EMBL" id="KV448227">
    <property type="protein sequence ID" value="OAX40011.1"/>
    <property type="molecule type" value="Genomic_DNA"/>
</dbReference>
<dbReference type="InParanoid" id="A0A1B7N5B7"/>
<gene>
    <name evidence="1" type="ORF">K503DRAFT_855642</name>
</gene>
<evidence type="ECO:0000313" key="2">
    <source>
        <dbReference type="Proteomes" id="UP000092154"/>
    </source>
</evidence>
<dbReference type="Proteomes" id="UP000092154">
    <property type="component" value="Unassembled WGS sequence"/>
</dbReference>
<dbReference type="AlphaFoldDB" id="A0A1B7N5B7"/>
<accession>A0A1B7N5B7</accession>
<organism evidence="1 2">
    <name type="scientific">Rhizopogon vinicolor AM-OR11-026</name>
    <dbReference type="NCBI Taxonomy" id="1314800"/>
    <lineage>
        <taxon>Eukaryota</taxon>
        <taxon>Fungi</taxon>
        <taxon>Dikarya</taxon>
        <taxon>Basidiomycota</taxon>
        <taxon>Agaricomycotina</taxon>
        <taxon>Agaricomycetes</taxon>
        <taxon>Agaricomycetidae</taxon>
        <taxon>Boletales</taxon>
        <taxon>Suillineae</taxon>
        <taxon>Rhizopogonaceae</taxon>
        <taxon>Rhizopogon</taxon>
    </lineage>
</organism>
<name>A0A1B7N5B7_9AGAM</name>
<reference evidence="1 2" key="1">
    <citation type="submission" date="2016-06" db="EMBL/GenBank/DDBJ databases">
        <title>Comparative genomics of the ectomycorrhizal sister species Rhizopogon vinicolor and Rhizopogon vesiculosus (Basidiomycota: Boletales) reveals a divergence of the mating type B locus.</title>
        <authorList>
            <consortium name="DOE Joint Genome Institute"/>
            <person name="Mujic A.B."/>
            <person name="Kuo A."/>
            <person name="Tritt A."/>
            <person name="Lipzen A."/>
            <person name="Chen C."/>
            <person name="Johnson J."/>
            <person name="Sharma A."/>
            <person name="Barry K."/>
            <person name="Grigoriev I.V."/>
            <person name="Spatafora J.W."/>
        </authorList>
    </citation>
    <scope>NUCLEOTIDE SEQUENCE [LARGE SCALE GENOMIC DNA]</scope>
    <source>
        <strain evidence="1 2">AM-OR11-026</strain>
    </source>
</reference>
<evidence type="ECO:0000313" key="1">
    <source>
        <dbReference type="EMBL" id="OAX40011.1"/>
    </source>
</evidence>
<protein>
    <submittedName>
        <fullName evidence="1">Uncharacterized protein</fullName>
    </submittedName>
</protein>
<dbReference type="OrthoDB" id="2638042at2759"/>
<proteinExistence type="predicted"/>
<sequence length="504" mass="56745">MAKKIAVIPSLPLGYCNNRIAAEVIRVISSPSWQLHQGNLPKLGTIIFLWEAKCLETLVGQKKEANREESYMLGHLDSEADQVSMYTYIRKSQHHRSIFCVHVVYGIQYSWDTDLPGIFVEDAVNDGSLWRLYQYDLRAFTQFALVCRSWHTFTREIMFHTLVIPWLDESILQLCSALRQYGSFSRIVLIFTTDVNGMMRLLNWDNFIAALEGCFRLMPQMAKAEFHGTMDKIFGSTVPIQFGRFELLSMRSLKLAGSVGHGGKWHLHSIGRVSEFLETLEIVYFETWPSGYRLPSPLKKLRSLILQCTYLSIPGTIDLLRGPGGDDNSVRTLRKLVIIPSHLQTIPPDITPLLAFDSIGDHLKFLMIHRLDPFRSLACCPGLETFIYISPTSSNILPFLPHTLRRLAISATLLSPTDRFIAYIASESARNLVQLAVALTSDTSSSFMTTIKPFASAIEACKDAGVSLTWIVPGMMGLGLEGWDDATELFQAVFALPKSRLKLT</sequence>